<evidence type="ECO:0000256" key="1">
    <source>
        <dbReference type="SAM" id="MobiDB-lite"/>
    </source>
</evidence>
<proteinExistence type="predicted"/>
<gene>
    <name evidence="2" type="ORF">GWI33_019349</name>
</gene>
<evidence type="ECO:0000313" key="2">
    <source>
        <dbReference type="EMBL" id="KAF7267428.1"/>
    </source>
</evidence>
<reference evidence="2" key="1">
    <citation type="submission" date="2020-08" db="EMBL/GenBank/DDBJ databases">
        <title>Genome sequencing and assembly of the red palm weevil Rhynchophorus ferrugineus.</title>
        <authorList>
            <person name="Dias G.B."/>
            <person name="Bergman C.M."/>
            <person name="Manee M."/>
        </authorList>
    </citation>
    <scope>NUCLEOTIDE SEQUENCE</scope>
    <source>
        <strain evidence="2">AA-2017</strain>
        <tissue evidence="2">Whole larva</tissue>
    </source>
</reference>
<comment type="caution">
    <text evidence="2">The sequence shown here is derived from an EMBL/GenBank/DDBJ whole genome shotgun (WGS) entry which is preliminary data.</text>
</comment>
<dbReference type="EMBL" id="JAACXV010014424">
    <property type="protein sequence ID" value="KAF7267428.1"/>
    <property type="molecule type" value="Genomic_DNA"/>
</dbReference>
<accession>A0A834HU16</accession>
<feature type="region of interest" description="Disordered" evidence="1">
    <location>
        <begin position="45"/>
        <end position="64"/>
    </location>
</feature>
<name>A0A834HU16_RHYFE</name>
<sequence length="100" mass="11081">MKTRCHYLSEEASVKLRTCGILGEGTHLQIYAYICKHSRGVNQSAKSGIREHNPMPNTGLVKKKGRARISASMFTMGAPHREENTIMIQSRLKTKPAGIA</sequence>
<evidence type="ECO:0000313" key="3">
    <source>
        <dbReference type="Proteomes" id="UP000625711"/>
    </source>
</evidence>
<protein>
    <submittedName>
        <fullName evidence="2">Uncharacterized protein</fullName>
    </submittedName>
</protein>
<keyword evidence="3" id="KW-1185">Reference proteome</keyword>
<organism evidence="2 3">
    <name type="scientific">Rhynchophorus ferrugineus</name>
    <name type="common">Red palm weevil</name>
    <name type="synonym">Curculio ferrugineus</name>
    <dbReference type="NCBI Taxonomy" id="354439"/>
    <lineage>
        <taxon>Eukaryota</taxon>
        <taxon>Metazoa</taxon>
        <taxon>Ecdysozoa</taxon>
        <taxon>Arthropoda</taxon>
        <taxon>Hexapoda</taxon>
        <taxon>Insecta</taxon>
        <taxon>Pterygota</taxon>
        <taxon>Neoptera</taxon>
        <taxon>Endopterygota</taxon>
        <taxon>Coleoptera</taxon>
        <taxon>Polyphaga</taxon>
        <taxon>Cucujiformia</taxon>
        <taxon>Curculionidae</taxon>
        <taxon>Dryophthorinae</taxon>
        <taxon>Rhynchophorus</taxon>
    </lineage>
</organism>
<dbReference type="Proteomes" id="UP000625711">
    <property type="component" value="Unassembled WGS sequence"/>
</dbReference>
<dbReference type="AlphaFoldDB" id="A0A834HU16"/>